<gene>
    <name evidence="7" type="primary">ABCG24</name>
    <name evidence="7" type="ORF">SPIL2461_LOCUS11904</name>
</gene>
<dbReference type="Proteomes" id="UP000649617">
    <property type="component" value="Unassembled WGS sequence"/>
</dbReference>
<comment type="caution">
    <text evidence="7">The sequence shown here is derived from an EMBL/GenBank/DDBJ whole genome shotgun (WGS) entry which is preliminary data.</text>
</comment>
<dbReference type="Gene3D" id="3.40.50.300">
    <property type="entry name" value="P-loop containing nucleotide triphosphate hydrolases"/>
    <property type="match status" value="1"/>
</dbReference>
<dbReference type="GO" id="GO:0005524">
    <property type="term" value="F:ATP binding"/>
    <property type="evidence" value="ECO:0007669"/>
    <property type="project" value="InterPro"/>
</dbReference>
<dbReference type="PANTHER" id="PTHR48041:SF139">
    <property type="entry name" value="PROTEIN SCARLET"/>
    <property type="match status" value="1"/>
</dbReference>
<keyword evidence="8" id="KW-1185">Reference proteome</keyword>
<evidence type="ECO:0000256" key="1">
    <source>
        <dbReference type="ARBA" id="ARBA00004141"/>
    </source>
</evidence>
<feature type="domain" description="ABC transporter" evidence="6">
    <location>
        <begin position="2"/>
        <end position="58"/>
    </location>
</feature>
<proteinExistence type="predicted"/>
<evidence type="ECO:0000313" key="7">
    <source>
        <dbReference type="EMBL" id="CAE7470428.1"/>
    </source>
</evidence>
<comment type="subcellular location">
    <subcellularLocation>
        <location evidence="1">Membrane</location>
        <topology evidence="1">Multi-pass membrane protein</topology>
    </subcellularLocation>
</comment>
<evidence type="ECO:0000259" key="6">
    <source>
        <dbReference type="Pfam" id="PF00005"/>
    </source>
</evidence>
<dbReference type="SUPFAM" id="SSF52540">
    <property type="entry name" value="P-loop containing nucleoside triphosphate hydrolases"/>
    <property type="match status" value="1"/>
</dbReference>
<protein>
    <submittedName>
        <fullName evidence="7">ABCG24 protein</fullName>
    </submittedName>
</protein>
<keyword evidence="3" id="KW-0812">Transmembrane</keyword>
<keyword evidence="5" id="KW-0472">Membrane</keyword>
<keyword evidence="4" id="KW-1133">Transmembrane helix</keyword>
<evidence type="ECO:0000256" key="2">
    <source>
        <dbReference type="ARBA" id="ARBA00022448"/>
    </source>
</evidence>
<sequence>MCAILGPSGAGKTSLMNVLCGKANYAYVSGRVCFNGQEGNYEDYKTVMGFVPQDDIVHEAGTQFQYVLQPKPLAGAGLALRKPCAATPA</sequence>
<name>A0A812S8B4_SYMPI</name>
<organism evidence="7 8">
    <name type="scientific">Symbiodinium pilosum</name>
    <name type="common">Dinoflagellate</name>
    <dbReference type="NCBI Taxonomy" id="2952"/>
    <lineage>
        <taxon>Eukaryota</taxon>
        <taxon>Sar</taxon>
        <taxon>Alveolata</taxon>
        <taxon>Dinophyceae</taxon>
        <taxon>Suessiales</taxon>
        <taxon>Symbiodiniaceae</taxon>
        <taxon>Symbiodinium</taxon>
    </lineage>
</organism>
<dbReference type="GO" id="GO:0016020">
    <property type="term" value="C:membrane"/>
    <property type="evidence" value="ECO:0007669"/>
    <property type="project" value="UniProtKB-SubCell"/>
</dbReference>
<dbReference type="EMBL" id="CAJNIZ010023625">
    <property type="protein sequence ID" value="CAE7470428.1"/>
    <property type="molecule type" value="Genomic_DNA"/>
</dbReference>
<dbReference type="InterPro" id="IPR003439">
    <property type="entry name" value="ABC_transporter-like_ATP-bd"/>
</dbReference>
<dbReference type="GO" id="GO:0042626">
    <property type="term" value="F:ATPase-coupled transmembrane transporter activity"/>
    <property type="evidence" value="ECO:0007669"/>
    <property type="project" value="TreeGrafter"/>
</dbReference>
<evidence type="ECO:0000256" key="4">
    <source>
        <dbReference type="ARBA" id="ARBA00022989"/>
    </source>
</evidence>
<dbReference type="OrthoDB" id="184675at2759"/>
<accession>A0A812S8B4</accession>
<dbReference type="AlphaFoldDB" id="A0A812S8B4"/>
<dbReference type="Pfam" id="PF00005">
    <property type="entry name" value="ABC_tran"/>
    <property type="match status" value="1"/>
</dbReference>
<dbReference type="GO" id="GO:0016887">
    <property type="term" value="F:ATP hydrolysis activity"/>
    <property type="evidence" value="ECO:0007669"/>
    <property type="project" value="InterPro"/>
</dbReference>
<reference evidence="7" key="1">
    <citation type="submission" date="2021-02" db="EMBL/GenBank/DDBJ databases">
        <authorList>
            <person name="Dougan E. K."/>
            <person name="Rhodes N."/>
            <person name="Thang M."/>
            <person name="Chan C."/>
        </authorList>
    </citation>
    <scope>NUCLEOTIDE SEQUENCE</scope>
</reference>
<dbReference type="InterPro" id="IPR027417">
    <property type="entry name" value="P-loop_NTPase"/>
</dbReference>
<evidence type="ECO:0000313" key="8">
    <source>
        <dbReference type="Proteomes" id="UP000649617"/>
    </source>
</evidence>
<dbReference type="InterPro" id="IPR050352">
    <property type="entry name" value="ABCG_transporters"/>
</dbReference>
<evidence type="ECO:0000256" key="3">
    <source>
        <dbReference type="ARBA" id="ARBA00022692"/>
    </source>
</evidence>
<dbReference type="PANTHER" id="PTHR48041">
    <property type="entry name" value="ABC TRANSPORTER G FAMILY MEMBER 28"/>
    <property type="match status" value="1"/>
</dbReference>
<evidence type="ECO:0000256" key="5">
    <source>
        <dbReference type="ARBA" id="ARBA00023136"/>
    </source>
</evidence>
<keyword evidence="2" id="KW-0813">Transport</keyword>